<comment type="caution">
    <text evidence="2">The sequence shown here is derived from an EMBL/GenBank/DDBJ whole genome shotgun (WGS) entry which is preliminary data.</text>
</comment>
<evidence type="ECO:0000256" key="1">
    <source>
        <dbReference type="SAM" id="Phobius"/>
    </source>
</evidence>
<dbReference type="Proteomes" id="UP000230273">
    <property type="component" value="Unassembled WGS sequence"/>
</dbReference>
<reference evidence="2 3" key="1">
    <citation type="submission" date="2017-09" db="EMBL/GenBank/DDBJ databases">
        <title>Depth-based differentiation of microbial function through sediment-hosted aquifers and enrichment of novel symbionts in the deep terrestrial subsurface.</title>
        <authorList>
            <person name="Probst A.J."/>
            <person name="Ladd B."/>
            <person name="Jarett J.K."/>
            <person name="Geller-Mcgrath D.E."/>
            <person name="Sieber C.M."/>
            <person name="Emerson J.B."/>
            <person name="Anantharaman K."/>
            <person name="Thomas B.C."/>
            <person name="Malmstrom R."/>
            <person name="Stieglmeier M."/>
            <person name="Klingl A."/>
            <person name="Woyke T."/>
            <person name="Ryan C.M."/>
            <person name="Banfield J.F."/>
        </authorList>
    </citation>
    <scope>NUCLEOTIDE SEQUENCE [LARGE SCALE GENOMIC DNA]</scope>
    <source>
        <strain evidence="2">CG23_combo_of_CG06-09_8_20_14_all_38_19</strain>
    </source>
</reference>
<dbReference type="SUPFAM" id="SSF54523">
    <property type="entry name" value="Pili subunits"/>
    <property type="match status" value="1"/>
</dbReference>
<evidence type="ECO:0008006" key="4">
    <source>
        <dbReference type="Google" id="ProtNLM"/>
    </source>
</evidence>
<dbReference type="InterPro" id="IPR012902">
    <property type="entry name" value="N_methyl_site"/>
</dbReference>
<keyword evidence="1" id="KW-0812">Transmembrane</keyword>
<name>A0A2G9YZJ7_9BACT</name>
<organism evidence="2 3">
    <name type="scientific">Candidatus Nealsonbacteria bacterium CG23_combo_of_CG06-09_8_20_14_all_38_19</name>
    <dbReference type="NCBI Taxonomy" id="1974721"/>
    <lineage>
        <taxon>Bacteria</taxon>
        <taxon>Candidatus Nealsoniibacteriota</taxon>
    </lineage>
</organism>
<dbReference type="PROSITE" id="PS00409">
    <property type="entry name" value="PROKAR_NTER_METHYL"/>
    <property type="match status" value="1"/>
</dbReference>
<evidence type="ECO:0000313" key="3">
    <source>
        <dbReference type="Proteomes" id="UP000230273"/>
    </source>
</evidence>
<gene>
    <name evidence="2" type="ORF">COX36_00835</name>
</gene>
<keyword evidence="1" id="KW-0472">Membrane</keyword>
<dbReference type="Pfam" id="PF07963">
    <property type="entry name" value="N_methyl"/>
    <property type="match status" value="1"/>
</dbReference>
<keyword evidence="1" id="KW-1133">Transmembrane helix</keyword>
<dbReference type="EMBL" id="PCRP01000013">
    <property type="protein sequence ID" value="PIP23881.1"/>
    <property type="molecule type" value="Genomic_DNA"/>
</dbReference>
<dbReference type="NCBIfam" id="TIGR02532">
    <property type="entry name" value="IV_pilin_GFxxxE"/>
    <property type="match status" value="1"/>
</dbReference>
<sequence>MKNKGFTLIELLIVVGILAVLIAAVAVALNPAKQFAKANNARRWADITNIMNAISQNIVDHQGVFDTSGTNCGGDIPTTATSTIANTGTDYDLCGCIVPGYAGSLASDPVKGSPSSGVIDCASPYDTQYEIVKNATTGRITIIAPYAQDEGTGTPPTISITR</sequence>
<proteinExistence type="predicted"/>
<accession>A0A2G9YZJ7</accession>
<dbReference type="InterPro" id="IPR045584">
    <property type="entry name" value="Pilin-like"/>
</dbReference>
<feature type="transmembrane region" description="Helical" evidence="1">
    <location>
        <begin position="6"/>
        <end position="29"/>
    </location>
</feature>
<dbReference type="Gene3D" id="3.30.700.10">
    <property type="entry name" value="Glycoprotein, Type 4 Pilin"/>
    <property type="match status" value="1"/>
</dbReference>
<dbReference type="AlphaFoldDB" id="A0A2G9YZJ7"/>
<protein>
    <recommendedName>
        <fullName evidence="4">Pili assembly chaperone</fullName>
    </recommendedName>
</protein>
<evidence type="ECO:0000313" key="2">
    <source>
        <dbReference type="EMBL" id="PIP23881.1"/>
    </source>
</evidence>